<feature type="region of interest" description="Disordered" evidence="1">
    <location>
        <begin position="158"/>
        <end position="188"/>
    </location>
</feature>
<dbReference type="EMBL" id="LVKK01000006">
    <property type="protein sequence ID" value="OAG44226.1"/>
    <property type="molecule type" value="Genomic_DNA"/>
</dbReference>
<dbReference type="Pfam" id="PF14661">
    <property type="entry name" value="HAUS6_N"/>
    <property type="match status" value="1"/>
</dbReference>
<keyword evidence="4" id="KW-1185">Reference proteome</keyword>
<gene>
    <name evidence="3" type="ORF">AYO21_01683</name>
</gene>
<evidence type="ECO:0000313" key="4">
    <source>
        <dbReference type="Proteomes" id="UP000077002"/>
    </source>
</evidence>
<dbReference type="PANTHER" id="PTHR16151:SF2">
    <property type="entry name" value="HAUS AUGMIN-LIKE COMPLEX SUBUNIT 6"/>
    <property type="match status" value="1"/>
</dbReference>
<name>A0A177FKJ2_9EURO</name>
<feature type="domain" description="HAUS augmin-like complex subunit 6 N-terminal" evidence="2">
    <location>
        <begin position="18"/>
        <end position="232"/>
    </location>
</feature>
<accession>A0A177FKJ2</accession>
<feature type="region of interest" description="Disordered" evidence="1">
    <location>
        <begin position="41"/>
        <end position="60"/>
    </location>
</feature>
<feature type="region of interest" description="Disordered" evidence="1">
    <location>
        <begin position="371"/>
        <end position="403"/>
    </location>
</feature>
<dbReference type="GO" id="GO:0070652">
    <property type="term" value="C:HAUS complex"/>
    <property type="evidence" value="ECO:0007669"/>
    <property type="project" value="InterPro"/>
</dbReference>
<feature type="compositionally biased region" description="Polar residues" evidence="1">
    <location>
        <begin position="238"/>
        <end position="254"/>
    </location>
</feature>
<dbReference type="Proteomes" id="UP000077002">
    <property type="component" value="Unassembled WGS sequence"/>
</dbReference>
<proteinExistence type="predicted"/>
<dbReference type="InterPro" id="IPR028163">
    <property type="entry name" value="HAUS_6_N"/>
</dbReference>
<evidence type="ECO:0000259" key="2">
    <source>
        <dbReference type="Pfam" id="PF14661"/>
    </source>
</evidence>
<protein>
    <recommendedName>
        <fullName evidence="2">HAUS augmin-like complex subunit 6 N-terminal domain-containing protein</fullName>
    </recommendedName>
</protein>
<evidence type="ECO:0000256" key="1">
    <source>
        <dbReference type="SAM" id="MobiDB-lite"/>
    </source>
</evidence>
<evidence type="ECO:0000313" key="3">
    <source>
        <dbReference type="EMBL" id="OAG44226.1"/>
    </source>
</evidence>
<dbReference type="PANTHER" id="PTHR16151">
    <property type="entry name" value="HAUS AUGMIN-LIKE COMPLEX SUBUNIT 6"/>
    <property type="match status" value="1"/>
</dbReference>
<organism evidence="3 4">
    <name type="scientific">Fonsecaea monophora</name>
    <dbReference type="NCBI Taxonomy" id="254056"/>
    <lineage>
        <taxon>Eukaryota</taxon>
        <taxon>Fungi</taxon>
        <taxon>Dikarya</taxon>
        <taxon>Ascomycota</taxon>
        <taxon>Pezizomycotina</taxon>
        <taxon>Eurotiomycetes</taxon>
        <taxon>Chaetothyriomycetidae</taxon>
        <taxon>Chaetothyriales</taxon>
        <taxon>Herpotrichiellaceae</taxon>
        <taxon>Fonsecaea</taxon>
    </lineage>
</organism>
<reference evidence="3 4" key="1">
    <citation type="submission" date="2016-03" db="EMBL/GenBank/DDBJ databases">
        <title>Draft genome sequence of the Fonsecaea monophora CBS 269.37.</title>
        <authorList>
            <person name="Bombassaro A."/>
            <person name="Vinicius W.A."/>
            <person name="De Hoog S."/>
            <person name="Sun J."/>
            <person name="Souza E.M."/>
            <person name="Raittz R.T."/>
            <person name="Costa F."/>
            <person name="Leao A.C."/>
            <person name="Tadra-Sfeir M.Z."/>
            <person name="Baura V."/>
            <person name="Balsanelli E."/>
            <person name="Pedrosa F.O."/>
            <person name="Moreno L.F."/>
            <person name="Steffens M.B."/>
            <person name="Xi L."/>
            <person name="Bocca A.L."/>
            <person name="Felipe M.S."/>
            <person name="Teixeira M."/>
            <person name="Telles Filho F.Q."/>
            <person name="Azevedo C.M."/>
            <person name="Gomes R."/>
            <person name="Vicente V.A."/>
        </authorList>
    </citation>
    <scope>NUCLEOTIDE SEQUENCE [LARGE SCALE GENOMIC DNA]</scope>
    <source>
        <strain evidence="3 4">CBS 269.37</strain>
    </source>
</reference>
<dbReference type="GO" id="GO:0008017">
    <property type="term" value="F:microtubule binding"/>
    <property type="evidence" value="ECO:0007669"/>
    <property type="project" value="TreeGrafter"/>
</dbReference>
<dbReference type="InterPro" id="IPR026797">
    <property type="entry name" value="HAUS_6"/>
</dbReference>
<dbReference type="OrthoDB" id="5575722at2759"/>
<sequence>MDTSLQAQWHPRTNTAIFVRALHLLNLDLLPDWPHISESTFLPPSKASSNPTTPGAQPQNRTKSLEWALYHLFRVYSPSEAVSRLSTCFPPTTPMQSRDLRAGIYKWLAELKQSGVLPRETVLRKTMLDECKGDKFEELIARFAMLVLRKTLSQDHTEVSSNRQQVKQKTRDVVGRQQKYSSEITGKHQDPDSLVPLILAYRVSLQHSLRQRQDLSDKATAYSRALTQIRNDVASGLDDSSQTPSGPDTSQNALSAAGYKSLSERINLAFARDRRWARHILEGYPPCSKPPSTRDLPEWPFQEALPSTLQTGTTDAEDDADQPIQQLQSLISRHQGRISRLAAVRDSLLSASGSINSPEKPQILPPLSTAEAVPSIGESHLGPSNLPNRPKPRFNRHQDLVMT</sequence>
<dbReference type="GO" id="GO:0051225">
    <property type="term" value="P:spindle assembly"/>
    <property type="evidence" value="ECO:0007669"/>
    <property type="project" value="InterPro"/>
</dbReference>
<dbReference type="RefSeq" id="XP_022516178.1">
    <property type="nucleotide sequence ID" value="XM_022651665.1"/>
</dbReference>
<dbReference type="GO" id="GO:1990498">
    <property type="term" value="C:mitotic spindle microtubule"/>
    <property type="evidence" value="ECO:0007669"/>
    <property type="project" value="TreeGrafter"/>
</dbReference>
<feature type="region of interest" description="Disordered" evidence="1">
    <location>
        <begin position="233"/>
        <end position="257"/>
    </location>
</feature>
<dbReference type="AlphaFoldDB" id="A0A177FKJ2"/>
<dbReference type="GeneID" id="34596861"/>
<comment type="caution">
    <text evidence="3">The sequence shown here is derived from an EMBL/GenBank/DDBJ whole genome shotgun (WGS) entry which is preliminary data.</text>
</comment>